<comment type="similarity">
    <text evidence="2">Belongs to the class-II pyridoxal-phosphate-dependent aminotransferase family. BioF subfamily.</text>
</comment>
<dbReference type="InterPro" id="IPR050087">
    <property type="entry name" value="AON_synthase_class-II"/>
</dbReference>
<proteinExistence type="inferred from homology"/>
<dbReference type="InterPro" id="IPR015424">
    <property type="entry name" value="PyrdxlP-dep_Trfase"/>
</dbReference>
<reference evidence="6 7" key="1">
    <citation type="submission" date="2022-02" db="EMBL/GenBank/DDBJ databases">
        <title>Genomic structural plasticity of rodent-associated Bartonella in nature.</title>
        <authorList>
            <person name="Sousa K.C.M."/>
            <person name="Gutierrez R."/>
            <person name="Yahalomi D."/>
            <person name="Shalit T."/>
            <person name="Markus B."/>
            <person name="Nachum-Biala Y."/>
            <person name="Hawlena H."/>
            <person name="Marcos-Hadad E."/>
            <person name="Hazkani-Covo E."/>
            <person name="Neves H.R."/>
            <person name="Covo S."/>
            <person name="Harrus S."/>
        </authorList>
    </citation>
    <scope>NUCLEOTIDE SEQUENCE [LARGE SCALE GENOMIC DNA]</scope>
    <source>
        <strain evidence="6 7">B35_1_2</strain>
    </source>
</reference>
<dbReference type="PANTHER" id="PTHR13693:SF77">
    <property type="entry name" value="8-AMINO-7-OXONONANOATE SYNTHASE"/>
    <property type="match status" value="1"/>
</dbReference>
<dbReference type="InterPro" id="IPR015421">
    <property type="entry name" value="PyrdxlP-dep_Trfase_major"/>
</dbReference>
<name>A0ABY3VYI6_9HYPH</name>
<keyword evidence="4" id="KW-0663">Pyridoxal phosphate</keyword>
<dbReference type="InterPro" id="IPR015422">
    <property type="entry name" value="PyrdxlP-dep_Trfase_small"/>
</dbReference>
<organism evidence="6 7">
    <name type="scientific">Bartonella krasnovii</name>
    <dbReference type="NCBI Taxonomy" id="2267275"/>
    <lineage>
        <taxon>Bacteria</taxon>
        <taxon>Pseudomonadati</taxon>
        <taxon>Pseudomonadota</taxon>
        <taxon>Alphaproteobacteria</taxon>
        <taxon>Hyphomicrobiales</taxon>
        <taxon>Bartonellaceae</taxon>
        <taxon>Bartonella</taxon>
    </lineage>
</organism>
<sequence>MQILRGILEQFGSYIRIPFKDITALEKSLQESKLQNRTPVLVSDSLGSMGGANDIKKLTELAKLYNGYYYADDAHGTSIIGKNGCGYTLHLLEEYKKNLILISSLSKAFGSHGGSASFSNKEAASFIKKYALNYIFSGPPSLPGIAACLASGDIHLSQEMNQLQCKLHENISYFDQRVSNIEVQEKLSPIRSIFMGAEDKAISASYNLRKRGFLVTAAMYPTVAKKKSIIRVAISAAHTKHDLETFATNMNELTELSYTY</sequence>
<evidence type="ECO:0000313" key="7">
    <source>
        <dbReference type="Proteomes" id="UP000829580"/>
    </source>
</evidence>
<evidence type="ECO:0000256" key="1">
    <source>
        <dbReference type="ARBA" id="ARBA00001933"/>
    </source>
</evidence>
<keyword evidence="3" id="KW-0808">Transferase</keyword>
<dbReference type="Proteomes" id="UP000829580">
    <property type="component" value="Chromosome"/>
</dbReference>
<dbReference type="PANTHER" id="PTHR13693">
    <property type="entry name" value="CLASS II AMINOTRANSFERASE/8-AMINO-7-OXONONANOATE SYNTHASE"/>
    <property type="match status" value="1"/>
</dbReference>
<evidence type="ECO:0000313" key="6">
    <source>
        <dbReference type="EMBL" id="UNF28657.1"/>
    </source>
</evidence>
<comment type="cofactor">
    <cofactor evidence="1">
        <name>pyridoxal 5'-phosphate</name>
        <dbReference type="ChEBI" id="CHEBI:597326"/>
    </cofactor>
</comment>
<evidence type="ECO:0000259" key="5">
    <source>
        <dbReference type="Pfam" id="PF00155"/>
    </source>
</evidence>
<accession>A0ABY3VYI6</accession>
<dbReference type="Gene3D" id="3.90.1150.10">
    <property type="entry name" value="Aspartate Aminotransferase, domain 1"/>
    <property type="match status" value="1"/>
</dbReference>
<dbReference type="RefSeq" id="WP_241439107.1">
    <property type="nucleotide sequence ID" value="NZ_CP093033.1"/>
</dbReference>
<evidence type="ECO:0000256" key="2">
    <source>
        <dbReference type="ARBA" id="ARBA00010008"/>
    </source>
</evidence>
<gene>
    <name evidence="6" type="ORF">MNL13_05345</name>
</gene>
<evidence type="ECO:0000256" key="4">
    <source>
        <dbReference type="ARBA" id="ARBA00022898"/>
    </source>
</evidence>
<dbReference type="EMBL" id="CP093033">
    <property type="protein sequence ID" value="UNF28657.1"/>
    <property type="molecule type" value="Genomic_DNA"/>
</dbReference>
<keyword evidence="7" id="KW-1185">Reference proteome</keyword>
<feature type="domain" description="Aminotransferase class I/classII large" evidence="5">
    <location>
        <begin position="21"/>
        <end position="247"/>
    </location>
</feature>
<dbReference type="SUPFAM" id="SSF53383">
    <property type="entry name" value="PLP-dependent transferases"/>
    <property type="match status" value="1"/>
</dbReference>
<dbReference type="Pfam" id="PF00155">
    <property type="entry name" value="Aminotran_1_2"/>
    <property type="match status" value="1"/>
</dbReference>
<keyword evidence="6" id="KW-0032">Aminotransferase</keyword>
<evidence type="ECO:0000256" key="3">
    <source>
        <dbReference type="ARBA" id="ARBA00022679"/>
    </source>
</evidence>
<protein>
    <submittedName>
        <fullName evidence="6">Aminotransferase class I/II-fold pyridoxal phosphate-dependent enzyme</fullName>
    </submittedName>
</protein>
<dbReference type="Gene3D" id="3.40.640.10">
    <property type="entry name" value="Type I PLP-dependent aspartate aminotransferase-like (Major domain)"/>
    <property type="match status" value="1"/>
</dbReference>
<dbReference type="InterPro" id="IPR004839">
    <property type="entry name" value="Aminotransferase_I/II_large"/>
</dbReference>
<dbReference type="GO" id="GO:0008483">
    <property type="term" value="F:transaminase activity"/>
    <property type="evidence" value="ECO:0007669"/>
    <property type="project" value="UniProtKB-KW"/>
</dbReference>